<dbReference type="RefSeq" id="WP_275845702.1">
    <property type="nucleotide sequence ID" value="NZ_CP135996.1"/>
</dbReference>
<dbReference type="CDD" id="cd04301">
    <property type="entry name" value="NAT_SF"/>
    <property type="match status" value="1"/>
</dbReference>
<dbReference type="EMBL" id="CP135996">
    <property type="protein sequence ID" value="WOC32783.1"/>
    <property type="molecule type" value="Genomic_DNA"/>
</dbReference>
<evidence type="ECO:0000259" key="1">
    <source>
        <dbReference type="PROSITE" id="PS51186"/>
    </source>
</evidence>
<reference evidence="2 3" key="1">
    <citation type="submission" date="2024-06" db="EMBL/GenBank/DDBJ databases">
        <title>Caproicibacterium argilliputei sp. nov, a novel caproic acid producing anaerobic bacterium isolated from pit mud.</title>
        <authorList>
            <person name="Xia S."/>
        </authorList>
    </citation>
    <scope>NUCLEOTIDE SEQUENCE [LARGE SCALE GENOMIC DNA]</scope>
    <source>
        <strain evidence="2 3">ZCY20-5</strain>
    </source>
</reference>
<dbReference type="Gene3D" id="3.20.20.80">
    <property type="entry name" value="Glycosidases"/>
    <property type="match status" value="1"/>
</dbReference>
<dbReference type="Pfam" id="PF00583">
    <property type="entry name" value="Acetyltransf_1"/>
    <property type="match status" value="1"/>
</dbReference>
<reference evidence="3" key="3">
    <citation type="submission" date="2024-06" db="EMBL/GenBank/DDBJ databases">
        <authorList>
            <person name="Zeng C."/>
        </authorList>
    </citation>
    <scope>NUCLEOTIDE SEQUENCE [LARGE SCALE GENOMIC DNA]</scope>
    <source>
        <strain evidence="3">ZCY20-5</strain>
    </source>
</reference>
<evidence type="ECO:0000313" key="2">
    <source>
        <dbReference type="EMBL" id="WOC32783.1"/>
    </source>
</evidence>
<dbReference type="PANTHER" id="PTHR43405">
    <property type="entry name" value="GLYCOSYL HYDROLASE DIGH"/>
    <property type="match status" value="1"/>
</dbReference>
<dbReference type="SUPFAM" id="SSF51445">
    <property type="entry name" value="(Trans)glycosidases"/>
    <property type="match status" value="1"/>
</dbReference>
<dbReference type="GO" id="GO:0016747">
    <property type="term" value="F:acyltransferase activity, transferring groups other than amino-acyl groups"/>
    <property type="evidence" value="ECO:0007669"/>
    <property type="project" value="InterPro"/>
</dbReference>
<dbReference type="InterPro" id="IPR052177">
    <property type="entry name" value="Divisome_Glycosyl_Hydrolase"/>
</dbReference>
<dbReference type="KEGG" id="carl:PXC00_02600"/>
<keyword evidence="3" id="KW-1185">Reference proteome</keyword>
<dbReference type="Proteomes" id="UP001300604">
    <property type="component" value="Chromosome"/>
</dbReference>
<feature type="domain" description="N-acetyltransferase" evidence="1">
    <location>
        <begin position="587"/>
        <end position="721"/>
    </location>
</feature>
<dbReference type="Pfam" id="PF16373">
    <property type="entry name" value="DUF4985"/>
    <property type="match status" value="1"/>
</dbReference>
<dbReference type="EC" id="2.3.1.-" evidence="2"/>
<name>A0AA97DBX6_9FIRM</name>
<gene>
    <name evidence="2" type="ORF">PXC00_02600</name>
</gene>
<dbReference type="InterPro" id="IPR017853">
    <property type="entry name" value="GH"/>
</dbReference>
<organism evidence="2 3">
    <name type="scientific">Caproicibacterium argilliputei</name>
    <dbReference type="NCBI Taxonomy" id="3030016"/>
    <lineage>
        <taxon>Bacteria</taxon>
        <taxon>Bacillati</taxon>
        <taxon>Bacillota</taxon>
        <taxon>Clostridia</taxon>
        <taxon>Eubacteriales</taxon>
        <taxon>Oscillospiraceae</taxon>
        <taxon>Caproicibacterium</taxon>
    </lineage>
</organism>
<dbReference type="InterPro" id="IPR016181">
    <property type="entry name" value="Acyl_CoA_acyltransferase"/>
</dbReference>
<accession>A0AA97DBX6</accession>
<dbReference type="Gene3D" id="3.40.630.30">
    <property type="match status" value="2"/>
</dbReference>
<dbReference type="AlphaFoldDB" id="A0AA97DBX6"/>
<keyword evidence="2" id="KW-0012">Acyltransferase</keyword>
<feature type="domain" description="N-acetyltransferase" evidence="1">
    <location>
        <begin position="413"/>
        <end position="576"/>
    </location>
</feature>
<dbReference type="SUPFAM" id="SSF55729">
    <property type="entry name" value="Acyl-CoA N-acyltransferases (Nat)"/>
    <property type="match status" value="2"/>
</dbReference>
<sequence>MYPEYSVWIEIQANKKTICNPADFRSQMQKCARAGIGSVILSVKDTSGFAIYNSRFAPHYARYDTTFVPGKDYLAQCLAILKELGMHCYASIDIFAEGNKQRPHPAMHGLLHPDWQTDVYGLDAQGAAHVQSVTDPQPLRTLGSIDDFGEIFVNPAKEEVRGYELSLLEELMDGYDIDGIALDRVRYVGLSSDFGALTRKKWEAFTGRSSAGWPTSVYQLEPDGGELRLVPGADFGSFLEFRAQTIRQFVEQVRALVDRYDGKFRFLDYTGSWYPLYHQVGANWASAQYVPEKEYPWVNPQAYAQTGYAELLDGLLSGFYYPEVREADAAAADRPAWWYSVEGSARMAKTVTRGVAPVFGGLFLEQYAQDLAAMPEAVQMCFARSAGCMLFDLSYLEQNNWWPLVGVDADGVPQLRPLQESDLPALEMLWRRSFPPAFAMRQNDLRARIFGDPDFCAEASFTLKKADGTLLGAVVGKAFHEDVELYRHAGCLSALLVDPALQNRGFGTQLFFACERALRRQGIGKIFLGQEFCNFFSGIPAPTPEKLRFFANLGCTNNTEDHYDLTADITNNPLIDRFDTAPFAQKFSTEQLSPVEKEALFAFLDREFPGRWALEAREQLAQGRQEPYFVLLKDKAGQVQGFCHVSVKEDGSGGLGPIGIAKAVRGHCVGEYLQRQSFMHLRSLGAREVCIDWTILKDFYGKFGFQPVRTYRGSWKQVQEK</sequence>
<proteinExistence type="predicted"/>
<evidence type="ECO:0000313" key="3">
    <source>
        <dbReference type="Proteomes" id="UP001300604"/>
    </source>
</evidence>
<reference evidence="3" key="2">
    <citation type="submission" date="2024-06" db="EMBL/GenBank/DDBJ databases">
        <title>Caproicibacterium argilliputei sp. nov, a novel caproic acid producing anaerobic bacterium isolated from pit mud.</title>
        <authorList>
            <person name="Zeng C."/>
        </authorList>
    </citation>
    <scope>NUCLEOTIDE SEQUENCE [LARGE SCALE GENOMIC DNA]</scope>
    <source>
        <strain evidence="3">ZCY20-5</strain>
    </source>
</reference>
<dbReference type="PANTHER" id="PTHR43405:SF1">
    <property type="entry name" value="GLYCOSYL HYDROLASE DIGH"/>
    <property type="match status" value="1"/>
</dbReference>
<dbReference type="InterPro" id="IPR000182">
    <property type="entry name" value="GNAT_dom"/>
</dbReference>
<keyword evidence="2" id="KW-0808">Transferase</keyword>
<dbReference type="PROSITE" id="PS51186">
    <property type="entry name" value="GNAT"/>
    <property type="match status" value="2"/>
</dbReference>
<protein>
    <submittedName>
        <fullName evidence="2">GNAT family N-acetyltransferase</fullName>
        <ecNumber evidence="2">2.3.1.-</ecNumber>
    </submittedName>
</protein>
<dbReference type="InterPro" id="IPR032280">
    <property type="entry name" value="DUF4985"/>
</dbReference>